<feature type="domain" description="Aromatic amino acid beta-eliminating lyase/threonine aldolase" evidence="5">
    <location>
        <begin position="66"/>
        <end position="302"/>
    </location>
</feature>
<dbReference type="GO" id="GO:0008732">
    <property type="term" value="F:L-allo-threonine aldolase activity"/>
    <property type="evidence" value="ECO:0007669"/>
    <property type="project" value="TreeGrafter"/>
</dbReference>
<keyword evidence="7" id="KW-1185">Reference proteome</keyword>
<comment type="subunit">
    <text evidence="3">Homotetramer.</text>
</comment>
<dbReference type="SUPFAM" id="SSF53383">
    <property type="entry name" value="PLP-dependent transferases"/>
    <property type="match status" value="1"/>
</dbReference>
<evidence type="ECO:0000313" key="6">
    <source>
        <dbReference type="EMBL" id="GIL38019.1"/>
    </source>
</evidence>
<accession>A0A8S8X901</accession>
<evidence type="ECO:0000256" key="4">
    <source>
        <dbReference type="ARBA" id="ARBA00022898"/>
    </source>
</evidence>
<dbReference type="InterPro" id="IPR015424">
    <property type="entry name" value="PyrdxlP-dep_Trfase"/>
</dbReference>
<comment type="caution">
    <text evidence="6">The sequence shown here is derived from an EMBL/GenBank/DDBJ whole genome shotgun (WGS) entry which is preliminary data.</text>
</comment>
<evidence type="ECO:0000256" key="2">
    <source>
        <dbReference type="ARBA" id="ARBA00006966"/>
    </source>
</evidence>
<comment type="cofactor">
    <cofactor evidence="1">
        <name>pyridoxal 5'-phosphate</name>
        <dbReference type="ChEBI" id="CHEBI:597326"/>
    </cofactor>
</comment>
<reference evidence="6" key="1">
    <citation type="submission" date="2021-02" db="EMBL/GenBank/DDBJ databases">
        <title>Genome sequence of Rhodospirillales sp. strain TMPK1 isolated from soil.</title>
        <authorList>
            <person name="Nakai R."/>
            <person name="Kusada H."/>
            <person name="Tamaki H."/>
        </authorList>
    </citation>
    <scope>NUCLEOTIDE SEQUENCE</scope>
    <source>
        <strain evidence="6">TMPK1</strain>
    </source>
</reference>
<dbReference type="Proteomes" id="UP000681075">
    <property type="component" value="Unassembled WGS sequence"/>
</dbReference>
<organism evidence="6 7">
    <name type="scientific">Roseiterribacter gracilis</name>
    <dbReference type="NCBI Taxonomy" id="2812848"/>
    <lineage>
        <taxon>Bacteria</taxon>
        <taxon>Pseudomonadati</taxon>
        <taxon>Pseudomonadota</taxon>
        <taxon>Alphaproteobacteria</taxon>
        <taxon>Rhodospirillales</taxon>
        <taxon>Roseiterribacteraceae</taxon>
        <taxon>Roseiterribacter</taxon>
    </lineage>
</organism>
<dbReference type="AlphaFoldDB" id="A0A8S8X901"/>
<dbReference type="EMBL" id="BOPV01000001">
    <property type="protein sequence ID" value="GIL38019.1"/>
    <property type="molecule type" value="Genomic_DNA"/>
</dbReference>
<gene>
    <name evidence="6" type="primary">ybjU</name>
    <name evidence="6" type="ORF">TMPK1_02560</name>
</gene>
<name>A0A8S8X901_9PROT</name>
<sequence length="368" mass="39932">MFLQSLAGAAALPVLAQAQQAPQPTFPPVDERSVWLVGDSAPADPVRLTARLAELTAKFDKARDGYLAGGAVEALEKRFASLLNKESCVFLPTGSLANHIAVRVLGGERSRILVQHESHLYRDEYDAAQLLSGLNLVPLAKGQAQVTLEELKLAVDEAENGPHALKVGAMSIESPVRRHKGEMVEPATMKNLAAFAREKNIRLHLDGARLLLAPPEFDRNAYVALFDTVYVSLYKYLGAPFGAVLAGSKADIDKARALRDRFGGTIYQGWISAVLALGALDDFEARIAKSHQAARKLFAAIDAKVKPNASGSNIYTLTLPPKIATGVFDRMREAGVRMQKPDANGNVDVYVNETILRRPVDEIQKLFG</sequence>
<evidence type="ECO:0000256" key="1">
    <source>
        <dbReference type="ARBA" id="ARBA00001933"/>
    </source>
</evidence>
<evidence type="ECO:0000259" key="5">
    <source>
        <dbReference type="Pfam" id="PF01212"/>
    </source>
</evidence>
<evidence type="ECO:0000256" key="3">
    <source>
        <dbReference type="ARBA" id="ARBA00011881"/>
    </source>
</evidence>
<protein>
    <submittedName>
        <fullName evidence="6">Threonine aldolase</fullName>
    </submittedName>
</protein>
<dbReference type="InterPro" id="IPR001597">
    <property type="entry name" value="ArAA_b-elim_lyase/Thr_aldolase"/>
</dbReference>
<comment type="similarity">
    <text evidence="2">Belongs to the threonine aldolase family.</text>
</comment>
<dbReference type="InterPro" id="IPR015421">
    <property type="entry name" value="PyrdxlP-dep_Trfase_major"/>
</dbReference>
<dbReference type="Pfam" id="PF01212">
    <property type="entry name" value="Beta_elim_lyase"/>
    <property type="match status" value="1"/>
</dbReference>
<evidence type="ECO:0000313" key="7">
    <source>
        <dbReference type="Proteomes" id="UP000681075"/>
    </source>
</evidence>
<keyword evidence="4" id="KW-0663">Pyridoxal phosphate</keyword>
<dbReference type="GO" id="GO:0006545">
    <property type="term" value="P:glycine biosynthetic process"/>
    <property type="evidence" value="ECO:0007669"/>
    <property type="project" value="TreeGrafter"/>
</dbReference>
<dbReference type="Gene3D" id="3.40.640.10">
    <property type="entry name" value="Type I PLP-dependent aspartate aminotransferase-like (Major domain)"/>
    <property type="match status" value="1"/>
</dbReference>
<dbReference type="GO" id="GO:0006567">
    <property type="term" value="P:L-threonine catabolic process"/>
    <property type="evidence" value="ECO:0007669"/>
    <property type="project" value="TreeGrafter"/>
</dbReference>
<proteinExistence type="inferred from homology"/>
<dbReference type="GO" id="GO:0005829">
    <property type="term" value="C:cytosol"/>
    <property type="evidence" value="ECO:0007669"/>
    <property type="project" value="TreeGrafter"/>
</dbReference>
<dbReference type="PANTHER" id="PTHR48097:SF9">
    <property type="entry name" value="L-THREONINE ALDOLASE"/>
    <property type="match status" value="1"/>
</dbReference>
<dbReference type="PANTHER" id="PTHR48097">
    <property type="entry name" value="L-THREONINE ALDOLASE-RELATED"/>
    <property type="match status" value="1"/>
</dbReference>